<name>A0ABU3XBZ0_9BACI</name>
<dbReference type="EMBL" id="JAWJBA010000004">
    <property type="protein sequence ID" value="MDV2685404.1"/>
    <property type="molecule type" value="Genomic_DNA"/>
</dbReference>
<protein>
    <submittedName>
        <fullName evidence="1">YlqD family protein</fullName>
    </submittedName>
</protein>
<keyword evidence="2" id="KW-1185">Reference proteome</keyword>
<dbReference type="Pfam" id="PF11068">
    <property type="entry name" value="YlqD"/>
    <property type="match status" value="1"/>
</dbReference>
<dbReference type="RefSeq" id="WP_317122588.1">
    <property type="nucleotide sequence ID" value="NZ_JAWJBA010000004.1"/>
</dbReference>
<dbReference type="Gene3D" id="6.10.140.1110">
    <property type="match status" value="1"/>
</dbReference>
<accession>A0ABU3XBZ0</accession>
<gene>
    <name evidence="1" type="ORF">RYX56_13650</name>
</gene>
<sequence length="137" mass="16210">MLKLLRNAQVKHILTKSKRLEIREQLESDLHQSKRELAQLTFHMQKTLKDSKLKHNEQTIRERYKKECKQKQDQIHTLTFKLEQLGLLTEGIEVDGETVETIVELTVGDKWVDVNRPIEIILKDGIIQDIRESRNEK</sequence>
<reference evidence="1 2" key="1">
    <citation type="submission" date="2023-10" db="EMBL/GenBank/DDBJ databases">
        <title>Screening of Alkalihalobacillus lindianensis BZ-TG-R113 and Its Alleviation of Salt Stress on Rapeseed Growth.</title>
        <authorList>
            <person name="Zhao B."/>
            <person name="Guo T."/>
        </authorList>
    </citation>
    <scope>NUCLEOTIDE SEQUENCE [LARGE SCALE GENOMIC DNA]</scope>
    <source>
        <strain evidence="1 2">BZ-TG-R113</strain>
    </source>
</reference>
<evidence type="ECO:0000313" key="1">
    <source>
        <dbReference type="EMBL" id="MDV2685404.1"/>
    </source>
</evidence>
<comment type="caution">
    <text evidence="1">The sequence shown here is derived from an EMBL/GenBank/DDBJ whole genome shotgun (WGS) entry which is preliminary data.</text>
</comment>
<proteinExistence type="predicted"/>
<dbReference type="InterPro" id="IPR021297">
    <property type="entry name" value="YlqD"/>
</dbReference>
<evidence type="ECO:0000313" key="2">
    <source>
        <dbReference type="Proteomes" id="UP001287282"/>
    </source>
</evidence>
<organism evidence="1 2">
    <name type="scientific">Alkalihalophilus lindianensis</name>
    <dbReference type="NCBI Taxonomy" id="1630542"/>
    <lineage>
        <taxon>Bacteria</taxon>
        <taxon>Bacillati</taxon>
        <taxon>Bacillota</taxon>
        <taxon>Bacilli</taxon>
        <taxon>Bacillales</taxon>
        <taxon>Bacillaceae</taxon>
        <taxon>Alkalihalophilus</taxon>
    </lineage>
</organism>
<dbReference type="Proteomes" id="UP001287282">
    <property type="component" value="Unassembled WGS sequence"/>
</dbReference>